<dbReference type="CDD" id="cd01834">
    <property type="entry name" value="SGNH_hydrolase_like_2"/>
    <property type="match status" value="1"/>
</dbReference>
<organism evidence="2">
    <name type="scientific">marine metagenome</name>
    <dbReference type="NCBI Taxonomy" id="408172"/>
    <lineage>
        <taxon>unclassified sequences</taxon>
        <taxon>metagenomes</taxon>
        <taxon>ecological metagenomes</taxon>
    </lineage>
</organism>
<accession>A0A383BTC3</accession>
<name>A0A383BTC3_9ZZZZ</name>
<evidence type="ECO:0000259" key="1">
    <source>
        <dbReference type="Pfam" id="PF13472"/>
    </source>
</evidence>
<reference evidence="2" key="1">
    <citation type="submission" date="2018-05" db="EMBL/GenBank/DDBJ databases">
        <authorList>
            <person name="Lanie J.A."/>
            <person name="Ng W.-L."/>
            <person name="Kazmierczak K.M."/>
            <person name="Andrzejewski T.M."/>
            <person name="Davidsen T.M."/>
            <person name="Wayne K.J."/>
            <person name="Tettelin H."/>
            <person name="Glass J.I."/>
            <person name="Rusch D."/>
            <person name="Podicherti R."/>
            <person name="Tsui H.-C.T."/>
            <person name="Winkler M.E."/>
        </authorList>
    </citation>
    <scope>NUCLEOTIDE SEQUENCE</scope>
</reference>
<dbReference type="InterPro" id="IPR013830">
    <property type="entry name" value="SGNH_hydro"/>
</dbReference>
<dbReference type="AlphaFoldDB" id="A0A383BTC3"/>
<evidence type="ECO:0000313" key="2">
    <source>
        <dbReference type="EMBL" id="SVE23129.1"/>
    </source>
</evidence>
<gene>
    <name evidence="2" type="ORF">METZ01_LOCUS475983</name>
</gene>
<sequence length="219" mass="24097">MKKLLFLFGGILACGDLVADESITFEKGDRVVFVGPTFVERMASFGYLETALTLALSEEGVTFRNLGWSADTVKGESRGYDKPQSGYANLLNNIRKSKPTLLFLAYGPAESWAGEPENFAVDYQKLLDDLKHLGARTVLVSPFLQENWGSPMPDPTAHNADLQTHAAAITKLADKNGLAHLSLLELVKSEVQKEKRLTMNSLHFNDAGHRALAKEFLAK</sequence>
<dbReference type="EMBL" id="UINC01203052">
    <property type="protein sequence ID" value="SVE23129.1"/>
    <property type="molecule type" value="Genomic_DNA"/>
</dbReference>
<protein>
    <recommendedName>
        <fullName evidence="1">SGNH hydrolase-type esterase domain-containing protein</fullName>
    </recommendedName>
</protein>
<dbReference type="InterPro" id="IPR036514">
    <property type="entry name" value="SGNH_hydro_sf"/>
</dbReference>
<feature type="non-terminal residue" evidence="2">
    <location>
        <position position="219"/>
    </location>
</feature>
<feature type="domain" description="SGNH hydrolase-type esterase" evidence="1">
    <location>
        <begin position="46"/>
        <end position="211"/>
    </location>
</feature>
<dbReference type="SUPFAM" id="SSF52266">
    <property type="entry name" value="SGNH hydrolase"/>
    <property type="match status" value="1"/>
</dbReference>
<proteinExistence type="predicted"/>
<dbReference type="Gene3D" id="3.40.50.1110">
    <property type="entry name" value="SGNH hydrolase"/>
    <property type="match status" value="1"/>
</dbReference>
<dbReference type="Pfam" id="PF13472">
    <property type="entry name" value="Lipase_GDSL_2"/>
    <property type="match status" value="1"/>
</dbReference>